<feature type="compositionally biased region" description="Low complexity" evidence="9">
    <location>
        <begin position="1"/>
        <end position="12"/>
    </location>
</feature>
<dbReference type="Pfam" id="PF00005">
    <property type="entry name" value="ABC_tran"/>
    <property type="match status" value="1"/>
</dbReference>
<evidence type="ECO:0000256" key="2">
    <source>
        <dbReference type="ARBA" id="ARBA00022448"/>
    </source>
</evidence>
<dbReference type="Gene3D" id="1.20.1560.10">
    <property type="entry name" value="ABC transporter type 1, transmembrane domain"/>
    <property type="match status" value="1"/>
</dbReference>
<organism evidence="13">
    <name type="scientific">Micromonas pusilla</name>
    <name type="common">Picoplanktonic green alga</name>
    <name type="synonym">Chromulina pusilla</name>
    <dbReference type="NCBI Taxonomy" id="38833"/>
    <lineage>
        <taxon>Eukaryota</taxon>
        <taxon>Viridiplantae</taxon>
        <taxon>Chlorophyta</taxon>
        <taxon>Mamiellophyceae</taxon>
        <taxon>Mamiellales</taxon>
        <taxon>Mamiellaceae</taxon>
        <taxon>Micromonas</taxon>
    </lineage>
</organism>
<keyword evidence="4" id="KW-0547">Nucleotide-binding</keyword>
<dbReference type="PROSITE" id="PS00211">
    <property type="entry name" value="ABC_TRANSPORTER_1"/>
    <property type="match status" value="1"/>
</dbReference>
<comment type="subcellular location">
    <subcellularLocation>
        <location evidence="1">Membrane</location>
        <topology evidence="1">Multi-pass membrane protein</topology>
    </subcellularLocation>
</comment>
<keyword evidence="3 10" id="KW-0812">Transmembrane</keyword>
<dbReference type="InterPro" id="IPR003593">
    <property type="entry name" value="AAA+_ATPase"/>
</dbReference>
<evidence type="ECO:0000256" key="5">
    <source>
        <dbReference type="ARBA" id="ARBA00022840"/>
    </source>
</evidence>
<feature type="region of interest" description="Disordered" evidence="9">
    <location>
        <begin position="1"/>
        <end position="57"/>
    </location>
</feature>
<feature type="transmembrane region" description="Helical" evidence="10">
    <location>
        <begin position="253"/>
        <end position="270"/>
    </location>
</feature>
<dbReference type="AlphaFoldDB" id="A0A7S0IEN6"/>
<dbReference type="FunFam" id="3.40.50.300:FF:000287">
    <property type="entry name" value="Multidrug ABC transporter ATP-binding protein"/>
    <property type="match status" value="1"/>
</dbReference>
<dbReference type="PROSITE" id="PS50893">
    <property type="entry name" value="ABC_TRANSPORTER_2"/>
    <property type="match status" value="1"/>
</dbReference>
<evidence type="ECO:0000256" key="7">
    <source>
        <dbReference type="ARBA" id="ARBA00023136"/>
    </source>
</evidence>
<dbReference type="PANTHER" id="PTHR24221:SF470">
    <property type="entry name" value="MITOCHONDRIAL ABC TRANSPORTER ATM"/>
    <property type="match status" value="1"/>
</dbReference>
<feature type="domain" description="ABC transmembrane type-1" evidence="12">
    <location>
        <begin position="101"/>
        <end position="405"/>
    </location>
</feature>
<sequence>MDFARLTTTARARTLRRRRAPRPAAAGDSVGGAAPGSMSSSVALRPEDPANLPTSYFADDKEMDADDVDDLPPPPSAALVDVLPYLYRVSVAQRGTAIRLAFAVSAMLVQKSTGLAVPILFKVAVDRLTDAAMASGVGNDAAVAIALRAAAWALVASGTFKAISGLATELRSVAFTPVAQAAGRRVALQVFNHVLNLDLSFHLDRRTGALQRIIDRGTRSITMVFRAVVFTFVPTIVELALVCFLLWRAFSWHVAAVVLSTFVLYVSWTVRMTGVSAELRKIANKMDGVTTGKAVDALLNYETVTTFGNVKLESVAYDALLRSYHEAALGSERASSALNAGQAVILAGGMTCVLASAALGIGRGGLEFVGPISTRVGDLVMANGLLLQLWAPLQFLGFFYRELRQSLVDMEAMFEVMSTTSAIPDGTQNLPAKEGGAGVTLRDVSFTYGGANGGRQVVKNVSLDISEGQSVGIVGPSGSGKSTLLRLLLRMYDVTGGSVEVDGVDVRNLRQDSLRSITAVVPQDTVLFNDTIYYNIAYGKEGGEGEVTEAQVHEAARAAAIHGPVMTMKDGYQTKVGERGLKLSGGEKQRVALARAFLKGAGVVLMDEATSALDTKTEAGIMDTLDNLMSGRTTILIAHRLSTAMHCDQIAVLEGGKIVEQGSHHELLAKGGKYKEMWDAQARGARGGGDEPDNEIDTSADVVLK</sequence>
<dbReference type="PANTHER" id="PTHR24221">
    <property type="entry name" value="ATP-BINDING CASSETTE SUB-FAMILY B"/>
    <property type="match status" value="1"/>
</dbReference>
<dbReference type="GO" id="GO:0005524">
    <property type="term" value="F:ATP binding"/>
    <property type="evidence" value="ECO:0007669"/>
    <property type="project" value="UniProtKB-KW"/>
</dbReference>
<feature type="region of interest" description="Disordered" evidence="9">
    <location>
        <begin position="682"/>
        <end position="705"/>
    </location>
</feature>
<keyword evidence="2" id="KW-0813">Transport</keyword>
<protein>
    <recommendedName>
        <fullName evidence="14">ATP-binding cassette superfamily</fullName>
    </recommendedName>
</protein>
<dbReference type="GO" id="GO:0005743">
    <property type="term" value="C:mitochondrial inner membrane"/>
    <property type="evidence" value="ECO:0007669"/>
    <property type="project" value="TreeGrafter"/>
</dbReference>
<evidence type="ECO:0000256" key="6">
    <source>
        <dbReference type="ARBA" id="ARBA00022989"/>
    </source>
</evidence>
<dbReference type="EMBL" id="HBEQ01008702">
    <property type="protein sequence ID" value="CAD8519576.1"/>
    <property type="molecule type" value="Transcribed_RNA"/>
</dbReference>
<dbReference type="SUPFAM" id="SSF52540">
    <property type="entry name" value="P-loop containing nucleoside triphosphate hydrolases"/>
    <property type="match status" value="1"/>
</dbReference>
<dbReference type="InterPro" id="IPR017871">
    <property type="entry name" value="ABC_transporter-like_CS"/>
</dbReference>
<feature type="transmembrane region" description="Helical" evidence="10">
    <location>
        <begin position="343"/>
        <end position="361"/>
    </location>
</feature>
<evidence type="ECO:0000259" key="12">
    <source>
        <dbReference type="PROSITE" id="PS50929"/>
    </source>
</evidence>
<evidence type="ECO:0000256" key="4">
    <source>
        <dbReference type="ARBA" id="ARBA00022741"/>
    </source>
</evidence>
<keyword evidence="5" id="KW-0067">ATP-binding</keyword>
<proteinExistence type="inferred from homology"/>
<keyword evidence="7 10" id="KW-0472">Membrane</keyword>
<dbReference type="Pfam" id="PF00664">
    <property type="entry name" value="ABC_membrane"/>
    <property type="match status" value="1"/>
</dbReference>
<dbReference type="InterPro" id="IPR027417">
    <property type="entry name" value="P-loop_NTPase"/>
</dbReference>
<dbReference type="GO" id="GO:0006879">
    <property type="term" value="P:intracellular iron ion homeostasis"/>
    <property type="evidence" value="ECO:0007669"/>
    <property type="project" value="TreeGrafter"/>
</dbReference>
<evidence type="ECO:0000256" key="9">
    <source>
        <dbReference type="SAM" id="MobiDB-lite"/>
    </source>
</evidence>
<dbReference type="InterPro" id="IPR003439">
    <property type="entry name" value="ABC_transporter-like_ATP-bd"/>
</dbReference>
<dbReference type="Gene3D" id="3.40.50.300">
    <property type="entry name" value="P-loop containing nucleotide triphosphate hydrolases"/>
    <property type="match status" value="1"/>
</dbReference>
<dbReference type="SMART" id="SM00382">
    <property type="entry name" value="AAA"/>
    <property type="match status" value="1"/>
</dbReference>
<gene>
    <name evidence="13" type="ORF">MCOM1403_LOCUS7002</name>
</gene>
<evidence type="ECO:0000256" key="10">
    <source>
        <dbReference type="SAM" id="Phobius"/>
    </source>
</evidence>
<name>A0A7S0IEN6_MICPS</name>
<reference evidence="13" key="1">
    <citation type="submission" date="2021-01" db="EMBL/GenBank/DDBJ databases">
        <authorList>
            <person name="Corre E."/>
            <person name="Pelletier E."/>
            <person name="Niang G."/>
            <person name="Scheremetjew M."/>
            <person name="Finn R."/>
            <person name="Kale V."/>
            <person name="Holt S."/>
            <person name="Cochrane G."/>
            <person name="Meng A."/>
            <person name="Brown T."/>
            <person name="Cohen L."/>
        </authorList>
    </citation>
    <scope>NUCLEOTIDE SEQUENCE</scope>
    <source>
        <strain evidence="13">CCMP1723</strain>
    </source>
</reference>
<dbReference type="InterPro" id="IPR036640">
    <property type="entry name" value="ABC1_TM_sf"/>
</dbReference>
<keyword evidence="6 10" id="KW-1133">Transmembrane helix</keyword>
<dbReference type="InterPro" id="IPR039421">
    <property type="entry name" value="Type_1_exporter"/>
</dbReference>
<feature type="transmembrane region" description="Helical" evidence="10">
    <location>
        <begin position="224"/>
        <end position="247"/>
    </location>
</feature>
<dbReference type="SUPFAM" id="SSF90123">
    <property type="entry name" value="ABC transporter transmembrane region"/>
    <property type="match status" value="1"/>
</dbReference>
<dbReference type="CDD" id="cd18582">
    <property type="entry name" value="ABC_6TM_ATM1_ABCB7"/>
    <property type="match status" value="1"/>
</dbReference>
<evidence type="ECO:0000259" key="11">
    <source>
        <dbReference type="PROSITE" id="PS50893"/>
    </source>
</evidence>
<dbReference type="GO" id="GO:0016887">
    <property type="term" value="F:ATP hydrolysis activity"/>
    <property type="evidence" value="ECO:0007669"/>
    <property type="project" value="InterPro"/>
</dbReference>
<comment type="similarity">
    <text evidence="8">Belongs to the ABC transporter superfamily. ABCB family. Heavy Metal importer (TC 3.A.1.210) subfamily.</text>
</comment>
<feature type="domain" description="ABC transporter" evidence="11">
    <location>
        <begin position="439"/>
        <end position="680"/>
    </location>
</feature>
<dbReference type="GO" id="GO:0140359">
    <property type="term" value="F:ABC-type transporter activity"/>
    <property type="evidence" value="ECO:0007669"/>
    <property type="project" value="InterPro"/>
</dbReference>
<evidence type="ECO:0000256" key="8">
    <source>
        <dbReference type="ARBA" id="ARBA00024363"/>
    </source>
</evidence>
<evidence type="ECO:0000256" key="1">
    <source>
        <dbReference type="ARBA" id="ARBA00004141"/>
    </source>
</evidence>
<evidence type="ECO:0008006" key="14">
    <source>
        <dbReference type="Google" id="ProtNLM"/>
    </source>
</evidence>
<evidence type="ECO:0000313" key="13">
    <source>
        <dbReference type="EMBL" id="CAD8519576.1"/>
    </source>
</evidence>
<evidence type="ECO:0000256" key="3">
    <source>
        <dbReference type="ARBA" id="ARBA00022692"/>
    </source>
</evidence>
<dbReference type="InterPro" id="IPR011527">
    <property type="entry name" value="ABC1_TM_dom"/>
</dbReference>
<accession>A0A7S0IEN6</accession>
<dbReference type="PROSITE" id="PS50929">
    <property type="entry name" value="ABC_TM1F"/>
    <property type="match status" value="1"/>
</dbReference>